<evidence type="ECO:0000313" key="2">
    <source>
        <dbReference type="Proteomes" id="UP001165121"/>
    </source>
</evidence>
<dbReference type="AlphaFoldDB" id="A0A9W7D518"/>
<comment type="caution">
    <text evidence="1">The sequence shown here is derived from an EMBL/GenBank/DDBJ whole genome shotgun (WGS) entry which is preliminary data.</text>
</comment>
<name>A0A9W7D518_9STRA</name>
<gene>
    <name evidence="1" type="ORF">Pfra01_002327000</name>
</gene>
<protein>
    <submittedName>
        <fullName evidence="1">Unnamed protein product</fullName>
    </submittedName>
</protein>
<proteinExistence type="predicted"/>
<dbReference type="Proteomes" id="UP001165121">
    <property type="component" value="Unassembled WGS sequence"/>
</dbReference>
<reference evidence="1" key="1">
    <citation type="submission" date="2023-04" db="EMBL/GenBank/DDBJ databases">
        <title>Phytophthora fragariaefolia NBRC 109709.</title>
        <authorList>
            <person name="Ichikawa N."/>
            <person name="Sato H."/>
            <person name="Tonouchi N."/>
        </authorList>
    </citation>
    <scope>NUCLEOTIDE SEQUENCE</scope>
    <source>
        <strain evidence="1">NBRC 109709</strain>
    </source>
</reference>
<dbReference type="EMBL" id="BSXT01003690">
    <property type="protein sequence ID" value="GMF55299.1"/>
    <property type="molecule type" value="Genomic_DNA"/>
</dbReference>
<keyword evidence="2" id="KW-1185">Reference proteome</keyword>
<accession>A0A9W7D518</accession>
<organism evidence="1 2">
    <name type="scientific">Phytophthora fragariaefolia</name>
    <dbReference type="NCBI Taxonomy" id="1490495"/>
    <lineage>
        <taxon>Eukaryota</taxon>
        <taxon>Sar</taxon>
        <taxon>Stramenopiles</taxon>
        <taxon>Oomycota</taxon>
        <taxon>Peronosporomycetes</taxon>
        <taxon>Peronosporales</taxon>
        <taxon>Peronosporaceae</taxon>
        <taxon>Phytophthora</taxon>
    </lineage>
</organism>
<sequence length="131" mass="15477">MDREDKVASTNWIKSFFKSNPNWASIDITPIKIDGSDDENRIIRENGSIRSDKTGLKYQKYYSNRRGEYDIEDLDTPLKDPRLDLKFLDKSSSTKLDDDEAKYKLIWFFIQNKKNVSKQTRKTNNPCSNEW</sequence>
<evidence type="ECO:0000313" key="1">
    <source>
        <dbReference type="EMBL" id="GMF55299.1"/>
    </source>
</evidence>